<evidence type="ECO:0000313" key="7">
    <source>
        <dbReference type="Proteomes" id="UP001216253"/>
    </source>
</evidence>
<feature type="transmembrane region" description="Helical" evidence="4">
    <location>
        <begin position="100"/>
        <end position="122"/>
    </location>
</feature>
<dbReference type="InterPro" id="IPR029016">
    <property type="entry name" value="GAF-like_dom_sf"/>
</dbReference>
<feature type="transmembrane region" description="Helical" evidence="4">
    <location>
        <begin position="238"/>
        <end position="258"/>
    </location>
</feature>
<comment type="caution">
    <text evidence="6">The sequence shown here is derived from an EMBL/GenBank/DDBJ whole genome shotgun (WGS) entry which is preliminary data.</text>
</comment>
<feature type="transmembrane region" description="Helical" evidence="4">
    <location>
        <begin position="264"/>
        <end position="284"/>
    </location>
</feature>
<dbReference type="Gene3D" id="3.30.450.40">
    <property type="match status" value="1"/>
</dbReference>
<dbReference type="Gene3D" id="3.30.565.10">
    <property type="entry name" value="Histidine kinase-like ATPase, C-terminal domain"/>
    <property type="match status" value="1"/>
</dbReference>
<evidence type="ECO:0000256" key="1">
    <source>
        <dbReference type="ARBA" id="ARBA00000085"/>
    </source>
</evidence>
<dbReference type="GO" id="GO:0004673">
    <property type="term" value="F:protein histidine kinase activity"/>
    <property type="evidence" value="ECO:0007669"/>
    <property type="project" value="UniProtKB-EC"/>
</dbReference>
<feature type="domain" description="Histidine kinase" evidence="5">
    <location>
        <begin position="488"/>
        <end position="690"/>
    </location>
</feature>
<dbReference type="PROSITE" id="PS50109">
    <property type="entry name" value="HIS_KIN"/>
    <property type="match status" value="1"/>
</dbReference>
<dbReference type="SMART" id="SM00387">
    <property type="entry name" value="HATPase_c"/>
    <property type="match status" value="1"/>
</dbReference>
<dbReference type="InterPro" id="IPR014265">
    <property type="entry name" value="XrtA/PrsK"/>
</dbReference>
<reference evidence="6 7" key="1">
    <citation type="submission" date="2023-03" db="EMBL/GenBank/DDBJ databases">
        <title>NovoSphingobium album sp. nov. isolated from polycyclic aromatic hydrocarbons- and heavy-metal polluted soil.</title>
        <authorList>
            <person name="Liu Z."/>
            <person name="Wang K."/>
        </authorList>
    </citation>
    <scope>NUCLEOTIDE SEQUENCE [LARGE SCALE GENOMIC DNA]</scope>
    <source>
        <strain evidence="6 7">H3SJ31-1</strain>
    </source>
</reference>
<evidence type="ECO:0000256" key="3">
    <source>
        <dbReference type="ARBA" id="ARBA00022553"/>
    </source>
</evidence>
<dbReference type="Pfam" id="PF02518">
    <property type="entry name" value="HATPase_c"/>
    <property type="match status" value="1"/>
</dbReference>
<dbReference type="PANTHER" id="PTHR43547:SF2">
    <property type="entry name" value="HYBRID SIGNAL TRANSDUCTION HISTIDINE KINASE C"/>
    <property type="match status" value="1"/>
</dbReference>
<dbReference type="Proteomes" id="UP001216253">
    <property type="component" value="Unassembled WGS sequence"/>
</dbReference>
<accession>A0ABT5WLX4</accession>
<feature type="transmembrane region" description="Helical" evidence="4">
    <location>
        <begin position="199"/>
        <end position="218"/>
    </location>
</feature>
<keyword evidence="4" id="KW-0472">Membrane</keyword>
<feature type="transmembrane region" description="Helical" evidence="4">
    <location>
        <begin position="134"/>
        <end position="158"/>
    </location>
</feature>
<dbReference type="PANTHER" id="PTHR43547">
    <property type="entry name" value="TWO-COMPONENT HISTIDINE KINASE"/>
    <property type="match status" value="1"/>
</dbReference>
<keyword evidence="3" id="KW-0597">Phosphoprotein</keyword>
<dbReference type="InterPro" id="IPR005467">
    <property type="entry name" value="His_kinase_dom"/>
</dbReference>
<feature type="transmembrane region" description="Helical" evidence="4">
    <location>
        <begin position="44"/>
        <end position="61"/>
    </location>
</feature>
<keyword evidence="6" id="KW-0418">Kinase</keyword>
<dbReference type="SUPFAM" id="SSF55781">
    <property type="entry name" value="GAF domain-like"/>
    <property type="match status" value="1"/>
</dbReference>
<keyword evidence="7" id="KW-1185">Reference proteome</keyword>
<dbReference type="InterPro" id="IPR004358">
    <property type="entry name" value="Sig_transdc_His_kin-like_C"/>
</dbReference>
<keyword evidence="4" id="KW-0812">Transmembrane</keyword>
<dbReference type="SUPFAM" id="SSF55874">
    <property type="entry name" value="ATPase domain of HSP90 chaperone/DNA topoisomerase II/histidine kinase"/>
    <property type="match status" value="1"/>
</dbReference>
<evidence type="ECO:0000256" key="4">
    <source>
        <dbReference type="SAM" id="Phobius"/>
    </source>
</evidence>
<evidence type="ECO:0000256" key="2">
    <source>
        <dbReference type="ARBA" id="ARBA00012438"/>
    </source>
</evidence>
<evidence type="ECO:0000313" key="6">
    <source>
        <dbReference type="EMBL" id="MDE8651030.1"/>
    </source>
</evidence>
<proteinExistence type="predicted"/>
<keyword evidence="4" id="KW-1133">Transmembrane helix</keyword>
<feature type="transmembrane region" description="Helical" evidence="4">
    <location>
        <begin position="6"/>
        <end position="32"/>
    </location>
</feature>
<dbReference type="NCBIfam" id="TIGR02916">
    <property type="entry name" value="PEP_his_kin"/>
    <property type="match status" value="1"/>
</dbReference>
<dbReference type="InterPro" id="IPR003594">
    <property type="entry name" value="HATPase_dom"/>
</dbReference>
<gene>
    <name evidence="6" type="primary">prsK</name>
    <name evidence="6" type="ORF">PYV00_04755</name>
</gene>
<dbReference type="EMBL" id="JARESE010000012">
    <property type="protein sequence ID" value="MDE8651030.1"/>
    <property type="molecule type" value="Genomic_DNA"/>
</dbReference>
<name>A0ABT5WLX4_9SPHN</name>
<comment type="catalytic activity">
    <reaction evidence="1">
        <text>ATP + protein L-histidine = ADP + protein N-phospho-L-histidine.</text>
        <dbReference type="EC" id="2.7.13.3"/>
    </reaction>
</comment>
<keyword evidence="6" id="KW-0808">Transferase</keyword>
<protein>
    <recommendedName>
        <fullName evidence="2">histidine kinase</fullName>
        <ecNumber evidence="2">2.7.13.3</ecNumber>
    </recommendedName>
</protein>
<dbReference type="PRINTS" id="PR00344">
    <property type="entry name" value="BCTRLSENSOR"/>
</dbReference>
<dbReference type="InterPro" id="IPR003018">
    <property type="entry name" value="GAF"/>
</dbReference>
<evidence type="ECO:0000259" key="5">
    <source>
        <dbReference type="PROSITE" id="PS50109"/>
    </source>
</evidence>
<feature type="transmembrane region" description="Helical" evidence="4">
    <location>
        <begin position="170"/>
        <end position="193"/>
    </location>
</feature>
<dbReference type="InterPro" id="IPR036890">
    <property type="entry name" value="HATPase_C_sf"/>
</dbReference>
<organism evidence="6 7">
    <name type="scientific">Novosphingobium album</name>
    <name type="common">ex Liu et al. 2023</name>
    <dbReference type="NCBI Taxonomy" id="3031130"/>
    <lineage>
        <taxon>Bacteria</taxon>
        <taxon>Pseudomonadati</taxon>
        <taxon>Pseudomonadota</taxon>
        <taxon>Alphaproteobacteria</taxon>
        <taxon>Sphingomonadales</taxon>
        <taxon>Sphingomonadaceae</taxon>
        <taxon>Novosphingobium</taxon>
    </lineage>
</organism>
<dbReference type="Pfam" id="PF01590">
    <property type="entry name" value="GAF"/>
    <property type="match status" value="1"/>
</dbReference>
<dbReference type="RefSeq" id="WP_275227122.1">
    <property type="nucleotide sequence ID" value="NZ_JARESE010000012.1"/>
</dbReference>
<sequence length="706" mass="77516">MGLALPQIWYLLTLAFDVAGAIAAATLAIWIWPRRDSLGQAGTAIVLALLLTAIWCIAQAASHGNSFGAAFAESVRNLAWLIVIYRLFASDGRHASLAPIRPVVIALAFVEVLHLALGMAVVRLPLDWDITRTALNVIVMFRLLVTVGGLVLVHNLYAGASRDVRPALRWPTAALAVMFVFDLNLYTIAYLGGHWPVEFAAARGLATIAMVGLLAIGASKGRDVLRLRPSRAVTFQTFSLLLIGVYLVAMVGVAQWLSYAGGDFARLVELGFLTIASATAVLVLPSKRMRGWFKVALAKHLFQHRYDYREEWLRFTRTIGNSGSAAMPLGERVVQAVADIADCPAGLLLTAGDHGDLTLAARWNWPEIAVPATAFPTKSLGFFERENFIVDLDDIRAGHDDRGETDHVPAWLVADSRAWALVPLIHYERLVGIVVLARSAVKRGFDWEDFDLLRVVGQQLASYLAENASQEALAEARRFDDFHRRIAFVMHDIKNLASQLSLLARNAELHAEKKEFRDDMLLTLRNSADKLNALLARLSRYGTGAVERLEQVSTRDVTASVMAMFHSAPQVTLTENQDLTITANRHSLEQVLVHLVQNGIDASAPGEPVFLSVAMDGLGARFEIVDSGCGMSPEFVRTRLFKPFVSTKNGGFGIGAFEARELVRAMRGRLEVESREGLGSRFVVRIPLSATTDVYQNFTSNEQRVA</sequence>
<dbReference type="EC" id="2.7.13.3" evidence="2"/>